<dbReference type="PANTHER" id="PTHR10621">
    <property type="entry name" value="UV EXCISION REPAIR PROTEIN RAD23"/>
    <property type="match status" value="1"/>
</dbReference>
<evidence type="ECO:0000256" key="4">
    <source>
        <dbReference type="ARBA" id="ARBA00023204"/>
    </source>
</evidence>
<keyword evidence="4 6" id="KW-0234">DNA repair</keyword>
<evidence type="ECO:0000256" key="1">
    <source>
        <dbReference type="ARBA" id="ARBA00010849"/>
    </source>
</evidence>
<evidence type="ECO:0000256" key="3">
    <source>
        <dbReference type="ARBA" id="ARBA00022763"/>
    </source>
</evidence>
<comment type="similarity">
    <text evidence="6">Belongs to the RAD23 family.</text>
</comment>
<comment type="subcellular location">
    <subcellularLocation>
        <location evidence="6">Nucleus</location>
    </subcellularLocation>
    <subcellularLocation>
        <location evidence="6">Cytoplasm</location>
    </subcellularLocation>
</comment>
<dbReference type="PRINTS" id="PR01839">
    <property type="entry name" value="RAD23PROTEIN"/>
</dbReference>
<evidence type="ECO:0000313" key="11">
    <source>
        <dbReference type="Proteomes" id="UP001353858"/>
    </source>
</evidence>
<dbReference type="GO" id="GO:0031593">
    <property type="term" value="F:polyubiquitin modification-dependent protein binding"/>
    <property type="evidence" value="ECO:0007669"/>
    <property type="project" value="UniProtKB-UniRule"/>
</dbReference>
<dbReference type="FunFam" id="3.10.20.90:FF:000254">
    <property type="entry name" value="UV excision repair protein Rad23"/>
    <property type="match status" value="1"/>
</dbReference>
<dbReference type="PROSITE" id="PS50053">
    <property type="entry name" value="UBIQUITIN_2"/>
    <property type="match status" value="1"/>
</dbReference>
<dbReference type="PANTHER" id="PTHR10621:SF0">
    <property type="entry name" value="UV EXCISION REPAIR PROTEIN RAD23"/>
    <property type="match status" value="1"/>
</dbReference>
<dbReference type="GO" id="GO:0005654">
    <property type="term" value="C:nucleoplasm"/>
    <property type="evidence" value="ECO:0007669"/>
    <property type="project" value="TreeGrafter"/>
</dbReference>
<dbReference type="GO" id="GO:0006289">
    <property type="term" value="P:nucleotide-excision repair"/>
    <property type="evidence" value="ECO:0007669"/>
    <property type="project" value="UniProtKB-UniRule"/>
</dbReference>
<evidence type="ECO:0000256" key="2">
    <source>
        <dbReference type="ARBA" id="ARBA00022737"/>
    </source>
</evidence>
<dbReference type="GO" id="GO:0043161">
    <property type="term" value="P:proteasome-mediated ubiquitin-dependent protein catabolic process"/>
    <property type="evidence" value="ECO:0007669"/>
    <property type="project" value="UniProtKB-UniRule"/>
</dbReference>
<dbReference type="SMART" id="SM00165">
    <property type="entry name" value="UBA"/>
    <property type="match status" value="2"/>
</dbReference>
<keyword evidence="6" id="KW-0963">Cytoplasm</keyword>
<evidence type="ECO:0000256" key="5">
    <source>
        <dbReference type="ARBA" id="ARBA00023242"/>
    </source>
</evidence>
<dbReference type="EMBL" id="JARPUR010000004">
    <property type="protein sequence ID" value="KAK4878785.1"/>
    <property type="molecule type" value="Genomic_DNA"/>
</dbReference>
<comment type="similarity">
    <text evidence="1">Belongs to the dpy-30 family.</text>
</comment>
<dbReference type="SMART" id="SM00213">
    <property type="entry name" value="UBQ"/>
    <property type="match status" value="1"/>
</dbReference>
<keyword evidence="5 6" id="KW-0539">Nucleus</keyword>
<evidence type="ECO:0000256" key="7">
    <source>
        <dbReference type="SAM" id="MobiDB-lite"/>
    </source>
</evidence>
<dbReference type="Pfam" id="PF05186">
    <property type="entry name" value="Dpy-30"/>
    <property type="match status" value="1"/>
</dbReference>
<dbReference type="InterPro" id="IPR004806">
    <property type="entry name" value="Rad23"/>
</dbReference>
<organism evidence="10 11">
    <name type="scientific">Aquatica leii</name>
    <dbReference type="NCBI Taxonomy" id="1421715"/>
    <lineage>
        <taxon>Eukaryota</taxon>
        <taxon>Metazoa</taxon>
        <taxon>Ecdysozoa</taxon>
        <taxon>Arthropoda</taxon>
        <taxon>Hexapoda</taxon>
        <taxon>Insecta</taxon>
        <taxon>Pterygota</taxon>
        <taxon>Neoptera</taxon>
        <taxon>Endopterygota</taxon>
        <taxon>Coleoptera</taxon>
        <taxon>Polyphaga</taxon>
        <taxon>Elateriformia</taxon>
        <taxon>Elateroidea</taxon>
        <taxon>Lampyridae</taxon>
        <taxon>Luciolinae</taxon>
        <taxon>Aquatica</taxon>
    </lineage>
</organism>
<dbReference type="InterPro" id="IPR049629">
    <property type="entry name" value="DPY30_SDC1_DD"/>
</dbReference>
<dbReference type="Pfam" id="PF09280">
    <property type="entry name" value="XPC-binding"/>
    <property type="match status" value="1"/>
</dbReference>
<dbReference type="Gene3D" id="3.10.20.90">
    <property type="entry name" value="Phosphatidylinositol 3-kinase Catalytic Subunit, Chain A, domain 1"/>
    <property type="match status" value="1"/>
</dbReference>
<name>A0AAN7P243_9COLE</name>
<dbReference type="FunFam" id="1.10.8.10:FF:000002">
    <property type="entry name" value="UV excision repair protein RAD23 homolog"/>
    <property type="match status" value="1"/>
</dbReference>
<dbReference type="Gene3D" id="1.10.8.10">
    <property type="entry name" value="DNA helicase RuvA subunit, C-terminal domain"/>
    <property type="match status" value="2"/>
</dbReference>
<comment type="caution">
    <text evidence="10">The sequence shown here is derived from an EMBL/GenBank/DDBJ whole genome shotgun (WGS) entry which is preliminary data.</text>
</comment>
<dbReference type="CDD" id="cd14378">
    <property type="entry name" value="UBA1_Rhp23p_like"/>
    <property type="match status" value="1"/>
</dbReference>
<gene>
    <name evidence="10" type="ORF">RN001_011291</name>
</gene>
<feature type="domain" description="UBA" evidence="8">
    <location>
        <begin position="385"/>
        <end position="425"/>
    </location>
</feature>
<dbReference type="CDD" id="cd22965">
    <property type="entry name" value="DD_DPY30_SDC1"/>
    <property type="match status" value="1"/>
</dbReference>
<evidence type="ECO:0000259" key="8">
    <source>
        <dbReference type="PROSITE" id="PS50030"/>
    </source>
</evidence>
<dbReference type="GO" id="GO:0005829">
    <property type="term" value="C:cytosol"/>
    <property type="evidence" value="ECO:0007669"/>
    <property type="project" value="TreeGrafter"/>
</dbReference>
<dbReference type="InterPro" id="IPR036353">
    <property type="entry name" value="XPC-bd_sf"/>
</dbReference>
<dbReference type="Pfam" id="PF00240">
    <property type="entry name" value="ubiquitin"/>
    <property type="match status" value="1"/>
</dbReference>
<keyword evidence="11" id="KW-1185">Reference proteome</keyword>
<dbReference type="AlphaFoldDB" id="A0AAN7P243"/>
<feature type="domain" description="UBA" evidence="8">
    <location>
        <begin position="225"/>
        <end position="265"/>
    </location>
</feature>
<accession>A0AAN7P243</accession>
<dbReference type="CDD" id="cd01805">
    <property type="entry name" value="Ubl_Rad23"/>
    <property type="match status" value="1"/>
</dbReference>
<dbReference type="GO" id="GO:0003684">
    <property type="term" value="F:damaged DNA binding"/>
    <property type="evidence" value="ECO:0007669"/>
    <property type="project" value="UniProtKB-UniRule"/>
</dbReference>
<proteinExistence type="inferred from homology"/>
<evidence type="ECO:0000256" key="6">
    <source>
        <dbReference type="RuleBase" id="RU367049"/>
    </source>
</evidence>
<reference evidence="11" key="1">
    <citation type="submission" date="2023-01" db="EMBL/GenBank/DDBJ databases">
        <title>Key to firefly adult light organ development and bioluminescence: homeobox transcription factors regulate luciferase expression and transportation to peroxisome.</title>
        <authorList>
            <person name="Fu X."/>
        </authorList>
    </citation>
    <scope>NUCLEOTIDE SEQUENCE [LARGE SCALE GENOMIC DNA]</scope>
</reference>
<sequence>MDGAEELPKKHRVDLSSLPTRQYLDQTVVPILLQGLSYLAKERPADPVTALGNFLLKSKTAASNNGESDAKNNKKSLFVVYIQTATTMKITLKNLQQQTFQVEIEASKTVKELKQKIETEKGKDYPAENQRLIYAGKILTDDNAISEYNIDEKKFIVVMVTKPKQAEKSDSGDGQTVTPTVSTTAATPPTTTSTPSQRTEVNTTLSTASVDSNISHAESTLLMGEEYQTMVRNIMDMGYAKEQVEAALRASFNNPDRAVEYLINGIPAIVDEQEAVNESADMSGVDERQSDADDPLAFLRNQPQFQQMRSVIQHNPQLLNAVLQQIGQTNPALLQLISDNQESFVRMLNEPTQAAPAVQGTTPAAAPLGGNQAAGLQQGMIQVSPQDRDAIERLKALGFPEHLVIQAYFACEKNENLTANFLLNQNFED</sequence>
<evidence type="ECO:0000259" key="9">
    <source>
        <dbReference type="PROSITE" id="PS50053"/>
    </source>
</evidence>
<dbReference type="Proteomes" id="UP001353858">
    <property type="component" value="Unassembled WGS sequence"/>
</dbReference>
<dbReference type="InterPro" id="IPR007858">
    <property type="entry name" value="Dpy-30_motif"/>
</dbReference>
<dbReference type="GO" id="GO:0043130">
    <property type="term" value="F:ubiquitin binding"/>
    <property type="evidence" value="ECO:0007669"/>
    <property type="project" value="UniProtKB-UniRule"/>
</dbReference>
<dbReference type="SUPFAM" id="SSF101238">
    <property type="entry name" value="XPC-binding domain"/>
    <property type="match status" value="1"/>
</dbReference>
<dbReference type="Gene3D" id="1.20.890.10">
    <property type="entry name" value="cAMP-dependent protein kinase regulatory subunit, dimerization-anchoring domain"/>
    <property type="match status" value="1"/>
</dbReference>
<comment type="function">
    <text evidence="6">Multiubiquitin chain receptor involved in modulation of proteasomal degradation. Involved in nucleotide excision repair.</text>
</comment>
<dbReference type="SMART" id="SM00727">
    <property type="entry name" value="STI1"/>
    <property type="match status" value="1"/>
</dbReference>
<dbReference type="NCBIfam" id="TIGR00601">
    <property type="entry name" value="rad23"/>
    <property type="match status" value="1"/>
</dbReference>
<dbReference type="InterPro" id="IPR000626">
    <property type="entry name" value="Ubiquitin-like_dom"/>
</dbReference>
<keyword evidence="2" id="KW-0677">Repeat</keyword>
<dbReference type="InterPro" id="IPR006636">
    <property type="entry name" value="STI1_HS-bd"/>
</dbReference>
<dbReference type="InterPro" id="IPR029071">
    <property type="entry name" value="Ubiquitin-like_domsf"/>
</dbReference>
<protein>
    <recommendedName>
        <fullName evidence="6">UV excision repair protein RAD23</fullName>
    </recommendedName>
</protein>
<dbReference type="GO" id="GO:0070628">
    <property type="term" value="F:proteasome binding"/>
    <property type="evidence" value="ECO:0007669"/>
    <property type="project" value="TreeGrafter"/>
</dbReference>
<keyword evidence="3 6" id="KW-0227">DNA damage</keyword>
<dbReference type="SUPFAM" id="SSF54236">
    <property type="entry name" value="Ubiquitin-like"/>
    <property type="match status" value="1"/>
</dbReference>
<dbReference type="Gene3D" id="1.10.10.540">
    <property type="entry name" value="XPC-binding domain"/>
    <property type="match status" value="1"/>
</dbReference>
<dbReference type="Pfam" id="PF00627">
    <property type="entry name" value="UBA"/>
    <property type="match status" value="2"/>
</dbReference>
<dbReference type="FunFam" id="1.10.8.10:FF:000003">
    <property type="entry name" value="UV excision repair protein RAD23 homolog"/>
    <property type="match status" value="1"/>
</dbReference>
<dbReference type="FunFam" id="1.10.10.540:FF:000001">
    <property type="entry name" value="UV excision repair protein RAD23 B"/>
    <property type="match status" value="1"/>
</dbReference>
<feature type="compositionally biased region" description="Low complexity" evidence="7">
    <location>
        <begin position="176"/>
        <end position="195"/>
    </location>
</feature>
<evidence type="ECO:0000313" key="10">
    <source>
        <dbReference type="EMBL" id="KAK4878785.1"/>
    </source>
</evidence>
<dbReference type="InterPro" id="IPR015940">
    <property type="entry name" value="UBA"/>
</dbReference>
<dbReference type="InterPro" id="IPR009060">
    <property type="entry name" value="UBA-like_sf"/>
</dbReference>
<dbReference type="InterPro" id="IPR015360">
    <property type="entry name" value="XPC-bd"/>
</dbReference>
<dbReference type="CDD" id="cd14427">
    <property type="entry name" value="UBA2_HR23A"/>
    <property type="match status" value="1"/>
</dbReference>
<dbReference type="SUPFAM" id="SSF46934">
    <property type="entry name" value="UBA-like"/>
    <property type="match status" value="2"/>
</dbReference>
<feature type="domain" description="Ubiquitin-like" evidence="9">
    <location>
        <begin position="88"/>
        <end position="165"/>
    </location>
</feature>
<dbReference type="PROSITE" id="PS50030">
    <property type="entry name" value="UBA"/>
    <property type="match status" value="2"/>
</dbReference>
<feature type="region of interest" description="Disordered" evidence="7">
    <location>
        <begin position="164"/>
        <end position="201"/>
    </location>
</feature>